<feature type="domain" description="Thiamine pyrophosphate enzyme TPP-binding" evidence="8">
    <location>
        <begin position="395"/>
        <end position="538"/>
    </location>
</feature>
<dbReference type="InterPro" id="IPR045229">
    <property type="entry name" value="TPP_enz"/>
</dbReference>
<evidence type="ECO:0000313" key="10">
    <source>
        <dbReference type="EMBL" id="KUN81332.1"/>
    </source>
</evidence>
<feature type="domain" description="Thiamine pyrophosphate enzyme N-terminal TPP-binding" evidence="9">
    <location>
        <begin position="5"/>
        <end position="121"/>
    </location>
</feature>
<dbReference type="RefSeq" id="WP_059202948.1">
    <property type="nucleotide sequence ID" value="NZ_KQ948771.1"/>
</dbReference>
<dbReference type="PANTHER" id="PTHR18968:SF166">
    <property type="entry name" value="2-HYDROXYACYL-COA LYASE 2"/>
    <property type="match status" value="1"/>
</dbReference>
<organism evidence="10 11">
    <name type="scientific">Streptomyces griseoruber</name>
    <dbReference type="NCBI Taxonomy" id="1943"/>
    <lineage>
        <taxon>Bacteria</taxon>
        <taxon>Bacillati</taxon>
        <taxon>Actinomycetota</taxon>
        <taxon>Actinomycetes</taxon>
        <taxon>Kitasatosporales</taxon>
        <taxon>Streptomycetaceae</taxon>
        <taxon>Streptomyces</taxon>
    </lineage>
</organism>
<dbReference type="CDD" id="cd07035">
    <property type="entry name" value="TPP_PYR_POX_like"/>
    <property type="match status" value="1"/>
</dbReference>
<dbReference type="GO" id="GO:0003984">
    <property type="term" value="F:acetolactate synthase activity"/>
    <property type="evidence" value="ECO:0007669"/>
    <property type="project" value="TreeGrafter"/>
</dbReference>
<comment type="cofactor">
    <cofactor evidence="2">
        <name>thiamine diphosphate</name>
        <dbReference type="ChEBI" id="CHEBI:58937"/>
    </cofactor>
</comment>
<dbReference type="GO" id="GO:0030976">
    <property type="term" value="F:thiamine pyrophosphate binding"/>
    <property type="evidence" value="ECO:0007669"/>
    <property type="project" value="InterPro"/>
</dbReference>
<gene>
    <name evidence="10" type="ORF">AQJ64_23380</name>
</gene>
<comment type="cofactor">
    <cofactor evidence="1">
        <name>Mg(2+)</name>
        <dbReference type="ChEBI" id="CHEBI:18420"/>
    </cofactor>
</comment>
<dbReference type="GO" id="GO:0009099">
    <property type="term" value="P:L-valine biosynthetic process"/>
    <property type="evidence" value="ECO:0007669"/>
    <property type="project" value="TreeGrafter"/>
</dbReference>
<dbReference type="FunFam" id="3.40.50.970:FF:000007">
    <property type="entry name" value="Acetolactate synthase"/>
    <property type="match status" value="1"/>
</dbReference>
<dbReference type="InterPro" id="IPR012000">
    <property type="entry name" value="Thiamin_PyroP_enz_cen_dom"/>
</dbReference>
<evidence type="ECO:0000259" key="9">
    <source>
        <dbReference type="Pfam" id="PF02776"/>
    </source>
</evidence>
<dbReference type="GO" id="GO:0000287">
    <property type="term" value="F:magnesium ion binding"/>
    <property type="evidence" value="ECO:0007669"/>
    <property type="project" value="InterPro"/>
</dbReference>
<evidence type="ECO:0000256" key="3">
    <source>
        <dbReference type="ARBA" id="ARBA00007812"/>
    </source>
</evidence>
<dbReference type="GO" id="GO:0050660">
    <property type="term" value="F:flavin adenine dinucleotide binding"/>
    <property type="evidence" value="ECO:0007669"/>
    <property type="project" value="TreeGrafter"/>
</dbReference>
<keyword evidence="4" id="KW-0479">Metal-binding</keyword>
<accession>A0A101SWC8</accession>
<proteinExistence type="inferred from homology"/>
<dbReference type="Gene3D" id="3.40.50.970">
    <property type="match status" value="2"/>
</dbReference>
<evidence type="ECO:0000256" key="5">
    <source>
        <dbReference type="ARBA" id="ARBA00023052"/>
    </source>
</evidence>
<dbReference type="InterPro" id="IPR029061">
    <property type="entry name" value="THDP-binding"/>
</dbReference>
<dbReference type="AlphaFoldDB" id="A0A101SWC8"/>
<reference evidence="10 11" key="1">
    <citation type="submission" date="2015-10" db="EMBL/GenBank/DDBJ databases">
        <title>Draft genome sequence of Streptomyces griseoruber DSM 40281, type strain for the species Streptomyces griseoruber.</title>
        <authorList>
            <person name="Ruckert C."/>
            <person name="Winkler A."/>
            <person name="Kalinowski J."/>
            <person name="Kampfer P."/>
            <person name="Glaeser S."/>
        </authorList>
    </citation>
    <scope>NUCLEOTIDE SEQUENCE [LARGE SCALE GENOMIC DNA]</scope>
    <source>
        <strain evidence="10 11">DSM 40281</strain>
    </source>
</reference>
<dbReference type="EMBL" id="LMWW01000036">
    <property type="protein sequence ID" value="KUN81332.1"/>
    <property type="molecule type" value="Genomic_DNA"/>
</dbReference>
<dbReference type="InterPro" id="IPR011766">
    <property type="entry name" value="TPP_enzyme_TPP-bd"/>
</dbReference>
<dbReference type="Proteomes" id="UP000052982">
    <property type="component" value="Unassembled WGS sequence"/>
</dbReference>
<sequence length="565" mass="59644">MATATGSGLVVRTLRRAGVDVAFGLPGAHIDGILQDALDAKLRVVDVRHEMNAGHAAEGYARVTGQLGVAVVTAGGGFTNVLTSVANAYLDRTPVLYLAGSAPLEMDEVNDQQAGFDQVAMAAPVTKFAHRVTRTELIPRLVAQAIRIAQSEPKGPVLLDIPWDVLRQSVDVDDVVDHRVEVDGSGVSPAGAVDRIIEALGTARRPVALVGKSFVTAEARAQLHEFAARTGVPLFSDWEGLGAIAGSAQHVGLLQTLATVPEDERPDLVLMLGLRFGMATQFGTGRLLPKNARIFQIDPDGRELGRLQEVELGVQADPVGTIGLLNERLGADGVPSGREDWLTALRDISTTRRTALAAETEQHEDPAIHPYLAVRTIAESVPDQATVVVDGALTELWLSETIALAPLAHYLGHGYLSAMGSNFGVALGAQYAHPDKATILVTGDGAVGYSLAEFDSLVRAGLPVVVIVLNNRAWGATLHTQQFIFGQDRVTNNRLENGSYSAAARSLGADGVDVTGLNQLRPAIEAALAARRPTCIDVRVSLAPIPPEERVLNGGAPFGGVEIDT</sequence>
<protein>
    <submittedName>
        <fullName evidence="10">Thiamine pyrophosphate-binding protein</fullName>
    </submittedName>
</protein>
<comment type="caution">
    <text evidence="10">The sequence shown here is derived from an EMBL/GenBank/DDBJ whole genome shotgun (WGS) entry which is preliminary data.</text>
</comment>
<dbReference type="GO" id="GO:0009097">
    <property type="term" value="P:isoleucine biosynthetic process"/>
    <property type="evidence" value="ECO:0007669"/>
    <property type="project" value="TreeGrafter"/>
</dbReference>
<dbReference type="Pfam" id="PF00205">
    <property type="entry name" value="TPP_enzyme_M"/>
    <property type="match status" value="1"/>
</dbReference>
<keyword evidence="11" id="KW-1185">Reference proteome</keyword>
<dbReference type="Gene3D" id="3.40.50.1220">
    <property type="entry name" value="TPP-binding domain"/>
    <property type="match status" value="1"/>
</dbReference>
<dbReference type="InterPro" id="IPR012001">
    <property type="entry name" value="Thiamin_PyroP_enz_TPP-bd_dom"/>
</dbReference>
<dbReference type="OrthoDB" id="4494979at2"/>
<keyword evidence="5 6" id="KW-0786">Thiamine pyrophosphate</keyword>
<evidence type="ECO:0000256" key="1">
    <source>
        <dbReference type="ARBA" id="ARBA00001946"/>
    </source>
</evidence>
<dbReference type="GO" id="GO:0005948">
    <property type="term" value="C:acetolactate synthase complex"/>
    <property type="evidence" value="ECO:0007669"/>
    <property type="project" value="TreeGrafter"/>
</dbReference>
<dbReference type="Pfam" id="PF02775">
    <property type="entry name" value="TPP_enzyme_C"/>
    <property type="match status" value="1"/>
</dbReference>
<evidence type="ECO:0000259" key="7">
    <source>
        <dbReference type="Pfam" id="PF00205"/>
    </source>
</evidence>
<dbReference type="PANTHER" id="PTHR18968">
    <property type="entry name" value="THIAMINE PYROPHOSPHATE ENZYMES"/>
    <property type="match status" value="1"/>
</dbReference>
<evidence type="ECO:0000256" key="6">
    <source>
        <dbReference type="RuleBase" id="RU362132"/>
    </source>
</evidence>
<feature type="domain" description="Thiamine pyrophosphate enzyme central" evidence="7">
    <location>
        <begin position="193"/>
        <end position="318"/>
    </location>
</feature>
<dbReference type="InterPro" id="IPR000399">
    <property type="entry name" value="TPP-bd_CS"/>
</dbReference>
<dbReference type="SUPFAM" id="SSF52467">
    <property type="entry name" value="DHS-like NAD/FAD-binding domain"/>
    <property type="match status" value="1"/>
</dbReference>
<evidence type="ECO:0000313" key="11">
    <source>
        <dbReference type="Proteomes" id="UP000052982"/>
    </source>
</evidence>
<evidence type="ECO:0000256" key="2">
    <source>
        <dbReference type="ARBA" id="ARBA00001964"/>
    </source>
</evidence>
<dbReference type="STRING" id="1943.AQJ64_23380"/>
<evidence type="ECO:0000256" key="4">
    <source>
        <dbReference type="ARBA" id="ARBA00022723"/>
    </source>
</evidence>
<comment type="similarity">
    <text evidence="3 6">Belongs to the TPP enzyme family.</text>
</comment>
<name>A0A101SWC8_9ACTN</name>
<dbReference type="InterPro" id="IPR029035">
    <property type="entry name" value="DHS-like_NAD/FAD-binding_dom"/>
</dbReference>
<dbReference type="Pfam" id="PF02776">
    <property type="entry name" value="TPP_enzyme_N"/>
    <property type="match status" value="1"/>
</dbReference>
<evidence type="ECO:0000259" key="8">
    <source>
        <dbReference type="Pfam" id="PF02775"/>
    </source>
</evidence>
<dbReference type="PROSITE" id="PS00187">
    <property type="entry name" value="TPP_ENZYMES"/>
    <property type="match status" value="1"/>
</dbReference>
<dbReference type="SUPFAM" id="SSF52518">
    <property type="entry name" value="Thiamin diphosphate-binding fold (THDP-binding)"/>
    <property type="match status" value="2"/>
</dbReference>